<proteinExistence type="predicted"/>
<comment type="caution">
    <text evidence="1">The sequence shown here is derived from an EMBL/GenBank/DDBJ whole genome shotgun (WGS) entry which is preliminary data.</text>
</comment>
<reference evidence="1" key="1">
    <citation type="submission" date="2021-06" db="EMBL/GenBank/DDBJ databases">
        <authorList>
            <person name="Kallberg Y."/>
            <person name="Tangrot J."/>
            <person name="Rosling A."/>
        </authorList>
    </citation>
    <scope>NUCLEOTIDE SEQUENCE</scope>
    <source>
        <strain evidence="1">IL203A</strain>
    </source>
</reference>
<feature type="non-terminal residue" evidence="1">
    <location>
        <position position="1"/>
    </location>
</feature>
<protein>
    <submittedName>
        <fullName evidence="1">2547_t:CDS:1</fullName>
    </submittedName>
</protein>
<keyword evidence="2" id="KW-1185">Reference proteome</keyword>
<accession>A0ACA9P7V1</accession>
<gene>
    <name evidence="1" type="ORF">DHETER_LOCUS11473</name>
</gene>
<dbReference type="Proteomes" id="UP000789702">
    <property type="component" value="Unassembled WGS sequence"/>
</dbReference>
<evidence type="ECO:0000313" key="1">
    <source>
        <dbReference type="EMBL" id="CAG8695387.1"/>
    </source>
</evidence>
<sequence>QAPKKKNSPHNIESVQEKFTTHRRNAQRQALENLLHNAECAQGQAPESLHTMPNMPKDNTRRFTTPRTNTKDLYTEKMPEDKHQKIHNTELRIHLILLGEHRDTLYNVKSS</sequence>
<evidence type="ECO:0000313" key="2">
    <source>
        <dbReference type="Proteomes" id="UP000789702"/>
    </source>
</evidence>
<dbReference type="EMBL" id="CAJVPU010025206">
    <property type="protein sequence ID" value="CAG8695387.1"/>
    <property type="molecule type" value="Genomic_DNA"/>
</dbReference>
<name>A0ACA9P7V1_9GLOM</name>
<organism evidence="1 2">
    <name type="scientific">Dentiscutata heterogama</name>
    <dbReference type="NCBI Taxonomy" id="1316150"/>
    <lineage>
        <taxon>Eukaryota</taxon>
        <taxon>Fungi</taxon>
        <taxon>Fungi incertae sedis</taxon>
        <taxon>Mucoromycota</taxon>
        <taxon>Glomeromycotina</taxon>
        <taxon>Glomeromycetes</taxon>
        <taxon>Diversisporales</taxon>
        <taxon>Gigasporaceae</taxon>
        <taxon>Dentiscutata</taxon>
    </lineage>
</organism>